<dbReference type="EMBL" id="JAAAID010001787">
    <property type="protein sequence ID" value="KAG0008787.1"/>
    <property type="molecule type" value="Genomic_DNA"/>
</dbReference>
<evidence type="ECO:0000256" key="3">
    <source>
        <dbReference type="ARBA" id="ARBA00022525"/>
    </source>
</evidence>
<protein>
    <recommendedName>
        <fullName evidence="4">Crinkler effector protein N-terminal domain-containing protein</fullName>
    </recommendedName>
</protein>
<keyword evidence="6" id="KW-1185">Reference proteome</keyword>
<organism evidence="5 6">
    <name type="scientific">Entomortierella chlamydospora</name>
    <dbReference type="NCBI Taxonomy" id="101097"/>
    <lineage>
        <taxon>Eukaryota</taxon>
        <taxon>Fungi</taxon>
        <taxon>Fungi incertae sedis</taxon>
        <taxon>Mucoromycota</taxon>
        <taxon>Mortierellomycotina</taxon>
        <taxon>Mortierellomycetes</taxon>
        <taxon>Mortierellales</taxon>
        <taxon>Mortierellaceae</taxon>
        <taxon>Entomortierella</taxon>
    </lineage>
</organism>
<comment type="caution">
    <text evidence="5">The sequence shown here is derived from an EMBL/GenBank/DDBJ whole genome shotgun (WGS) entry which is preliminary data.</text>
</comment>
<evidence type="ECO:0000256" key="2">
    <source>
        <dbReference type="ARBA" id="ARBA00004613"/>
    </source>
</evidence>
<dbReference type="InterPro" id="IPR045379">
    <property type="entry name" value="Crinkler_N"/>
</dbReference>
<evidence type="ECO:0000313" key="5">
    <source>
        <dbReference type="EMBL" id="KAG0008787.1"/>
    </source>
</evidence>
<proteinExistence type="predicted"/>
<evidence type="ECO:0000256" key="1">
    <source>
        <dbReference type="ARBA" id="ARBA00004340"/>
    </source>
</evidence>
<dbReference type="GO" id="GO:0005576">
    <property type="term" value="C:extracellular region"/>
    <property type="evidence" value="ECO:0007669"/>
    <property type="project" value="UniProtKB-SubCell"/>
</dbReference>
<dbReference type="AlphaFoldDB" id="A0A9P6MNN8"/>
<dbReference type="GO" id="GO:0043657">
    <property type="term" value="C:host cell"/>
    <property type="evidence" value="ECO:0007669"/>
    <property type="project" value="UniProtKB-SubCell"/>
</dbReference>
<dbReference type="Proteomes" id="UP000703661">
    <property type="component" value="Unassembled WGS sequence"/>
</dbReference>
<dbReference type="Pfam" id="PF20147">
    <property type="entry name" value="Crinkler"/>
    <property type="match status" value="1"/>
</dbReference>
<feature type="domain" description="Crinkler effector protein N-terminal" evidence="4">
    <location>
        <begin position="7"/>
        <end position="111"/>
    </location>
</feature>
<sequence>MATQLMFWCLMKEVEEGFTIFPVYISSDEWVYILQKTIKTAKPNDLSHVDADKLILWRVEIPIVKDAVYKQDYEQSVNRFKLDRRNKMETSDKVHDYIPEAVSKTIQVIVELSKQGVCLG</sequence>
<comment type="subcellular location">
    <subcellularLocation>
        <location evidence="1">Host cell</location>
    </subcellularLocation>
    <subcellularLocation>
        <location evidence="2">Secreted</location>
    </subcellularLocation>
</comment>
<keyword evidence="3" id="KW-0964">Secreted</keyword>
<evidence type="ECO:0000259" key="4">
    <source>
        <dbReference type="Pfam" id="PF20147"/>
    </source>
</evidence>
<name>A0A9P6MNN8_9FUNG</name>
<reference evidence="5" key="1">
    <citation type="journal article" date="2020" name="Fungal Divers.">
        <title>Resolving the Mortierellaceae phylogeny through synthesis of multi-gene phylogenetics and phylogenomics.</title>
        <authorList>
            <person name="Vandepol N."/>
            <person name="Liber J."/>
            <person name="Desiro A."/>
            <person name="Na H."/>
            <person name="Kennedy M."/>
            <person name="Barry K."/>
            <person name="Grigoriev I.V."/>
            <person name="Miller A.N."/>
            <person name="O'Donnell K."/>
            <person name="Stajich J.E."/>
            <person name="Bonito G."/>
        </authorList>
    </citation>
    <scope>NUCLEOTIDE SEQUENCE</scope>
    <source>
        <strain evidence="5">NRRL 2769</strain>
    </source>
</reference>
<evidence type="ECO:0000313" key="6">
    <source>
        <dbReference type="Proteomes" id="UP000703661"/>
    </source>
</evidence>
<accession>A0A9P6MNN8</accession>
<gene>
    <name evidence="5" type="ORF">BGZ80_003050</name>
</gene>